<dbReference type="PROSITE" id="PS51375">
    <property type="entry name" value="PPR"/>
    <property type="match status" value="1"/>
</dbReference>
<proteinExistence type="predicted"/>
<gene>
    <name evidence="3" type="ORF">RchiOBHm_Chr7g0224181</name>
</gene>
<evidence type="ECO:0000256" key="1">
    <source>
        <dbReference type="ARBA" id="ARBA00022737"/>
    </source>
</evidence>
<dbReference type="AlphaFoldDB" id="A0A2P6PDS5"/>
<dbReference type="InterPro" id="IPR011990">
    <property type="entry name" value="TPR-like_helical_dom_sf"/>
</dbReference>
<dbReference type="Proteomes" id="UP000238479">
    <property type="component" value="Chromosome 7"/>
</dbReference>
<evidence type="ECO:0000313" key="4">
    <source>
        <dbReference type="Proteomes" id="UP000238479"/>
    </source>
</evidence>
<dbReference type="EMBL" id="PDCK01000045">
    <property type="protein sequence ID" value="PRQ20073.1"/>
    <property type="molecule type" value="Genomic_DNA"/>
</dbReference>
<dbReference type="Gramene" id="PRQ20073">
    <property type="protein sequence ID" value="PRQ20073"/>
    <property type="gene ID" value="RchiOBHm_Chr7g0224181"/>
</dbReference>
<dbReference type="NCBIfam" id="TIGR00756">
    <property type="entry name" value="PPR"/>
    <property type="match status" value="1"/>
</dbReference>
<evidence type="ECO:0000256" key="2">
    <source>
        <dbReference type="PROSITE-ProRule" id="PRU00708"/>
    </source>
</evidence>
<dbReference type="STRING" id="74649.A0A2P6PDS5"/>
<organism evidence="3 4">
    <name type="scientific">Rosa chinensis</name>
    <name type="common">China rose</name>
    <dbReference type="NCBI Taxonomy" id="74649"/>
    <lineage>
        <taxon>Eukaryota</taxon>
        <taxon>Viridiplantae</taxon>
        <taxon>Streptophyta</taxon>
        <taxon>Embryophyta</taxon>
        <taxon>Tracheophyta</taxon>
        <taxon>Spermatophyta</taxon>
        <taxon>Magnoliopsida</taxon>
        <taxon>eudicotyledons</taxon>
        <taxon>Gunneridae</taxon>
        <taxon>Pentapetalae</taxon>
        <taxon>rosids</taxon>
        <taxon>fabids</taxon>
        <taxon>Rosales</taxon>
        <taxon>Rosaceae</taxon>
        <taxon>Rosoideae</taxon>
        <taxon>Rosoideae incertae sedis</taxon>
        <taxon>Rosa</taxon>
    </lineage>
</organism>
<evidence type="ECO:0000313" key="3">
    <source>
        <dbReference type="EMBL" id="PRQ20073.1"/>
    </source>
</evidence>
<dbReference type="Gene3D" id="1.25.40.10">
    <property type="entry name" value="Tetratricopeptide repeat domain"/>
    <property type="match status" value="1"/>
</dbReference>
<accession>A0A2P6PDS5</accession>
<reference evidence="3 4" key="1">
    <citation type="journal article" date="2018" name="Nat. Genet.">
        <title>The Rosa genome provides new insights in the design of modern roses.</title>
        <authorList>
            <person name="Bendahmane M."/>
        </authorList>
    </citation>
    <scope>NUCLEOTIDE SEQUENCE [LARGE SCALE GENOMIC DNA]</scope>
    <source>
        <strain evidence="4">cv. Old Blush</strain>
    </source>
</reference>
<feature type="repeat" description="PPR" evidence="2">
    <location>
        <begin position="46"/>
        <end position="80"/>
    </location>
</feature>
<name>A0A2P6PDS5_ROSCH</name>
<comment type="caution">
    <text evidence="3">The sequence shown here is derived from an EMBL/GenBank/DDBJ whole genome shotgun (WGS) entry which is preliminary data.</text>
</comment>
<dbReference type="InterPro" id="IPR002885">
    <property type="entry name" value="PPR_rpt"/>
</dbReference>
<protein>
    <submittedName>
        <fullName evidence="3">Putative pentatricopeptide</fullName>
    </submittedName>
</protein>
<keyword evidence="1" id="KW-0677">Repeat</keyword>
<sequence>MEWGSGAVLQSMFLELIRSLYQAARVGEGDEMIDRMKSAGSRGVLDKKAYFGCVKILCGIERIDHASSVFKKMKQGGCEPRIKSYDVLMGQLYAHKSQPC</sequence>
<keyword evidence="4" id="KW-1185">Reference proteome</keyword>